<sequence length="195" mass="21727">MEDARDPAAANGEARGTVWTIGHSTRSFEEFLAPLAEHRIQFLADVRHFPTSQRVPWTAKTSLAKALSERGIAYEHVEALGGFRRARPDSVNLGWRNSGFRGYADHIATAEFSAGLDLLIAIASERRTAIMCAEAVPWKCHRSLLSDALLVHGVRVVHILSPGKTQDHRLTPFARLHGTQITYPATRKRLKARDR</sequence>
<name>A0A537KHW0_9BACT</name>
<proteinExistence type="predicted"/>
<evidence type="ECO:0000313" key="1">
    <source>
        <dbReference type="EMBL" id="TMI95361.1"/>
    </source>
</evidence>
<organism evidence="1 2">
    <name type="scientific">Candidatus Segetimicrobium genomatis</name>
    <dbReference type="NCBI Taxonomy" id="2569760"/>
    <lineage>
        <taxon>Bacteria</taxon>
        <taxon>Bacillati</taxon>
        <taxon>Candidatus Sysuimicrobiota</taxon>
        <taxon>Candidatus Sysuimicrobiia</taxon>
        <taxon>Candidatus Sysuimicrobiales</taxon>
        <taxon>Candidatus Segetimicrobiaceae</taxon>
        <taxon>Candidatus Segetimicrobium</taxon>
    </lineage>
</organism>
<dbReference type="InterPro" id="IPR014519">
    <property type="entry name" value="UCP024492"/>
</dbReference>
<dbReference type="InterPro" id="IPR007438">
    <property type="entry name" value="DUF488"/>
</dbReference>
<dbReference type="Proteomes" id="UP000319353">
    <property type="component" value="Unassembled WGS sequence"/>
</dbReference>
<comment type="caution">
    <text evidence="1">The sequence shown here is derived from an EMBL/GenBank/DDBJ whole genome shotgun (WGS) entry which is preliminary data.</text>
</comment>
<reference evidence="1 2" key="1">
    <citation type="journal article" date="2019" name="Nat. Microbiol.">
        <title>Mediterranean grassland soil C-N compound turnover is dependent on rainfall and depth, and is mediated by genomically divergent microorganisms.</title>
        <authorList>
            <person name="Diamond S."/>
            <person name="Andeer P.F."/>
            <person name="Li Z."/>
            <person name="Crits-Christoph A."/>
            <person name="Burstein D."/>
            <person name="Anantharaman K."/>
            <person name="Lane K.R."/>
            <person name="Thomas B.C."/>
            <person name="Pan C."/>
            <person name="Northen T.R."/>
            <person name="Banfield J.F."/>
        </authorList>
    </citation>
    <scope>NUCLEOTIDE SEQUENCE [LARGE SCALE GENOMIC DNA]</scope>
    <source>
        <strain evidence="1">NP_4</strain>
    </source>
</reference>
<dbReference type="Pfam" id="PF04343">
    <property type="entry name" value="DUF488"/>
    <property type="match status" value="1"/>
</dbReference>
<evidence type="ECO:0000313" key="2">
    <source>
        <dbReference type="Proteomes" id="UP000319353"/>
    </source>
</evidence>
<protein>
    <submittedName>
        <fullName evidence="1">DUF488 domain-containing protein</fullName>
    </submittedName>
</protein>
<dbReference type="EMBL" id="VBAL01000296">
    <property type="protein sequence ID" value="TMI95361.1"/>
    <property type="molecule type" value="Genomic_DNA"/>
</dbReference>
<dbReference type="AlphaFoldDB" id="A0A537KHW0"/>
<accession>A0A537KHW0</accession>
<dbReference type="PANTHER" id="PTHR39337">
    <property type="entry name" value="BLR5642 PROTEIN"/>
    <property type="match status" value="1"/>
</dbReference>
<dbReference type="PIRSF" id="PIRSF024492">
    <property type="entry name" value="UCP024492"/>
    <property type="match status" value="1"/>
</dbReference>
<dbReference type="PANTHER" id="PTHR39337:SF1">
    <property type="entry name" value="BLR5642 PROTEIN"/>
    <property type="match status" value="1"/>
</dbReference>
<gene>
    <name evidence="1" type="ORF">E6H01_14520</name>
</gene>